<sequence>MDKEPDLAVTCYGKVKPLNYDLIRKINDYFRSFESSSNVFSSYLQIASL</sequence>
<keyword evidence="2" id="KW-1185">Reference proteome</keyword>
<reference evidence="1 2" key="1">
    <citation type="submission" date="2013-04" db="EMBL/GenBank/DDBJ databases">
        <title>The Genome Sequence of Bacteroides massiliensis dnLKV3.</title>
        <authorList>
            <consortium name="The Broad Institute Genomics Platform"/>
            <consortium name="The Broad Institute Genome Sequencing Center for Infectious Disease"/>
            <person name="Earl A."/>
            <person name="Xavier R."/>
            <person name="Kuhn K."/>
            <person name="Stappenbeck T."/>
            <person name="Walker B."/>
            <person name="Young S."/>
            <person name="Zeng Q."/>
            <person name="Gargeya S."/>
            <person name="Fitzgerald M."/>
            <person name="Haas B."/>
            <person name="Abouelleil A."/>
            <person name="Allen A.W."/>
            <person name="Alvarado L."/>
            <person name="Arachchi H.M."/>
            <person name="Berlin A.M."/>
            <person name="Chapman S.B."/>
            <person name="Gainer-Dewar J."/>
            <person name="Goldberg J."/>
            <person name="Griggs A."/>
            <person name="Gujja S."/>
            <person name="Hansen M."/>
            <person name="Howarth C."/>
            <person name="Imamovic A."/>
            <person name="Ireland A."/>
            <person name="Larimer J."/>
            <person name="McCowan C."/>
            <person name="Murphy C."/>
            <person name="Pearson M."/>
            <person name="Poon T.W."/>
            <person name="Priest M."/>
            <person name="Roberts A."/>
            <person name="Saif S."/>
            <person name="Shea T."/>
            <person name="Sisk P."/>
            <person name="Sykes S."/>
            <person name="Wortman J."/>
            <person name="Nusbaum C."/>
            <person name="Birren B."/>
        </authorList>
    </citation>
    <scope>NUCLEOTIDE SEQUENCE [LARGE SCALE GENOMIC DNA]</scope>
    <source>
        <strain evidence="2">dnLKV3</strain>
    </source>
</reference>
<proteinExistence type="predicted"/>
<dbReference type="AlphaFoldDB" id="R9IJV4"/>
<gene>
    <name evidence="1" type="ORF">C802_00853</name>
</gene>
<evidence type="ECO:0000313" key="2">
    <source>
        <dbReference type="Proteomes" id="UP000014200"/>
    </source>
</evidence>
<dbReference type="EMBL" id="ASSP01000006">
    <property type="protein sequence ID" value="EOS14838.1"/>
    <property type="molecule type" value="Genomic_DNA"/>
</dbReference>
<organism evidence="1 2">
    <name type="scientific">Phocaeicola sartorii</name>
    <dbReference type="NCBI Taxonomy" id="671267"/>
    <lineage>
        <taxon>Bacteria</taxon>
        <taxon>Pseudomonadati</taxon>
        <taxon>Bacteroidota</taxon>
        <taxon>Bacteroidia</taxon>
        <taxon>Bacteroidales</taxon>
        <taxon>Bacteroidaceae</taxon>
        <taxon>Phocaeicola</taxon>
    </lineage>
</organism>
<dbReference type="Proteomes" id="UP000014200">
    <property type="component" value="Unassembled WGS sequence"/>
</dbReference>
<name>R9IJV4_9BACT</name>
<protein>
    <submittedName>
        <fullName evidence="1">Uncharacterized protein</fullName>
    </submittedName>
</protein>
<evidence type="ECO:0000313" key="1">
    <source>
        <dbReference type="EMBL" id="EOS14838.1"/>
    </source>
</evidence>
<comment type="caution">
    <text evidence="1">The sequence shown here is derived from an EMBL/GenBank/DDBJ whole genome shotgun (WGS) entry which is preliminary data.</text>
</comment>
<accession>R9IJV4</accession>
<dbReference type="HOGENOM" id="CLU_3132358_0_0_10"/>